<evidence type="ECO:0000313" key="1">
    <source>
        <dbReference type="EMBL" id="WWO60260.1"/>
    </source>
</evidence>
<dbReference type="InterPro" id="IPR023346">
    <property type="entry name" value="Lysozyme-like_dom_sf"/>
</dbReference>
<dbReference type="EMBL" id="PP079414">
    <property type="protein sequence ID" value="WWO60260.1"/>
    <property type="molecule type" value="Genomic_DNA"/>
</dbReference>
<reference evidence="1 2" key="1">
    <citation type="submission" date="2024-01" db="EMBL/GenBank/DDBJ databases">
        <title>Novel lytic viruses for Xanthomonas sp. and Stenotrophomonas maltophilia.</title>
        <authorList>
            <person name="Petrzik K."/>
            <person name="Brazdova S."/>
            <person name="Sovova L."/>
            <person name="Neoralova M."/>
        </authorList>
    </citation>
    <scope>NUCLEOTIDE SEQUENCE [LARGE SCALE GENOMIC DNA]</scope>
</reference>
<proteinExistence type="predicted"/>
<keyword evidence="2" id="KW-1185">Reference proteome</keyword>
<evidence type="ECO:0000313" key="2">
    <source>
        <dbReference type="Proteomes" id="UP001386178"/>
    </source>
</evidence>
<dbReference type="Proteomes" id="UP001386178">
    <property type="component" value="Segment"/>
</dbReference>
<protein>
    <submittedName>
        <fullName evidence="1">Peptidoglycan transglycosylase</fullName>
    </submittedName>
</protein>
<dbReference type="Gene3D" id="1.10.530.10">
    <property type="match status" value="1"/>
</dbReference>
<dbReference type="SUPFAM" id="SSF53955">
    <property type="entry name" value="Lysozyme-like"/>
    <property type="match status" value="1"/>
</dbReference>
<accession>A0ABZ2GVJ8</accession>
<sequence>MALDFNGKTQDEIFAAASAYAGVPEAVMRGQWSVESSQGTQLTSPAGARGHFHSMPKTTATWEQRSGKKFNVDDFASAAELYAMTMQENMQLAGGDMERALRIYHGGTDEKNWGPINAAYAGKVIKAGGLDGGESLGQSGRSFAVGAKSLKSQTDPATFDAAWRGDPISGLHSIKGSKAVKEYLSDYEKGTIDNARQVGATAALIEGENVLAAAEEFGTLAKANLDSAVQARTAVNVPNAPQAESADRSDKDFQAGVQAAIERENFAQAQTFNDKWGAHFGNTLTAGAMRAMLNPVDKSYPEGWRYIDTADETENGHTMEERMMLREATSPEDIQRIKSKIEQLRHDRKIMGTLGSGANFFYGTVASVSDPLGWAAGVGVGKAASLLGVGARTYIAAGRPLAALGSAAAEGAVGNLLTSVTLDALGDYRTPYDHMEDMAMGLVFGAALGLPGARSARINALSNQIIGQATSQKVAMAVKAQNAAGPGATPTQVKAAMQTVIKDEETAWRQSILGDVPESDRFFSRPDVQPERAPAGTTGPGVTSVFRNKKARKVVEDKYGLGDKITDNATRLQVAEAVGRAEGWLARNPIDLEKADTKLRIADMESTSTTLIFDESPLSKAFAAKFLENPEGAAGRHATGAILKSQLQETYLGTARRELDTQYNLWASEQGHGFLSRNVFTDGRKRFMREVALEIDRRLNNGTAPNGVHPTITSAADAVHGVYKRAGSDMKHAGVVGSDNIDVNMPYFQRRFDLNQIRAMQNDLTKRNAFLSMLEDQFENVAGYGDDQFIKGLARTYLERLEHRASGLVDTPAAVYNDGTADILRDSLRALRLNEEEINAAMKRFQRGAPGMTKSRIEMDLNRSYPDGQGGSFKMVDFIDTDLQKLMRDYTGRASGEVALARHGIMGEAGLKTYELGIRMTGGSNEAIRAFQQVSAELLGRPFGKGDNKLLQNVRMLTGAARLGSAVFPQLGAYLDAGMGIGAARAMRALTDAPRLHKEIRKMAKGEKVEGGILSSLEDTGVGQFGMRDYNMFGLFDSPEMTEVFGKESLGPVSQAIRGSANASRILSGHRALTAVQNRGFAEQIVHKAIGYIKQGGAEYDKALLDMGFDKAHVDTMRRILPDIATFDKAGKLTELDVRKIAVDDMEARHAINNFRTGVTRGTSQILNQEFTGEVGKWAHNGYLKMLFQFRTFSLVAHQKALGRGMAVHGNKALLGYVVGAMSIAAPVHIARSALRASMLPEEQREKYLSEQMHPLTLGRATMNYIAALGLLPDVLEMGGGFGGGMADMVGMERPSWLKPTGGRTGAQSDFLGGTIAPGLGLVNDVAQGLHGRPSQMVRSLPGNSLWYLQPLWLGGEAQMKEFTED</sequence>
<name>A0ABZ2GVJ8_9CAUD</name>
<organism evidence="1 2">
    <name type="scientific">Xanthomonas phage SB3</name>
    <dbReference type="NCBI Taxonomy" id="3117472"/>
    <lineage>
        <taxon>Viruses</taxon>
        <taxon>Duplodnaviria</taxon>
        <taxon>Heunggongvirae</taxon>
        <taxon>Uroviricota</taxon>
        <taxon>Caudoviricetes</taxon>
        <taxon>Autographivirales</taxon>
        <taxon>Autonotataviridae</taxon>
        <taxon>Euvesivirus</taxon>
        <taxon>Euvesivirus SB3</taxon>
    </lineage>
</organism>